<dbReference type="AlphaFoldDB" id="A0A8T2N816"/>
<protein>
    <submittedName>
        <fullName evidence="1">Uncharacterized protein</fullName>
    </submittedName>
</protein>
<reference evidence="1" key="1">
    <citation type="thesis" date="2021" institute="BYU ScholarsArchive" country="Provo, UT, USA">
        <title>Applications of and Algorithms for Genome Assembly and Genomic Analyses with an Emphasis on Marine Teleosts.</title>
        <authorList>
            <person name="Pickett B.D."/>
        </authorList>
    </citation>
    <scope>NUCLEOTIDE SEQUENCE</scope>
    <source>
        <strain evidence="1">HI-2016</strain>
    </source>
</reference>
<comment type="caution">
    <text evidence="1">The sequence shown here is derived from an EMBL/GenBank/DDBJ whole genome shotgun (WGS) entry which is preliminary data.</text>
</comment>
<dbReference type="Proteomes" id="UP000824540">
    <property type="component" value="Unassembled WGS sequence"/>
</dbReference>
<name>A0A8T2N816_9TELE</name>
<keyword evidence="2" id="KW-1185">Reference proteome</keyword>
<gene>
    <name evidence="1" type="ORF">JZ751_002850</name>
</gene>
<accession>A0A8T2N816</accession>
<sequence length="125" mass="13775">MVPVFLPHVQSVLEGGMGEWVCMPLPWPSPLTHECWAGLTMALELCSLKEIEVVKKRKGKGMRVFALTLGPVFSSKTLPVEAVELYGVDQLVEVPGISRRDETSAVAGYRPVSGQTNIWMYSTRA</sequence>
<dbReference type="EMBL" id="JAFBMS010000102">
    <property type="protein sequence ID" value="KAG9336503.1"/>
    <property type="molecule type" value="Genomic_DNA"/>
</dbReference>
<proteinExistence type="predicted"/>
<organism evidence="1 2">
    <name type="scientific">Albula glossodonta</name>
    <name type="common">roundjaw bonefish</name>
    <dbReference type="NCBI Taxonomy" id="121402"/>
    <lineage>
        <taxon>Eukaryota</taxon>
        <taxon>Metazoa</taxon>
        <taxon>Chordata</taxon>
        <taxon>Craniata</taxon>
        <taxon>Vertebrata</taxon>
        <taxon>Euteleostomi</taxon>
        <taxon>Actinopterygii</taxon>
        <taxon>Neopterygii</taxon>
        <taxon>Teleostei</taxon>
        <taxon>Albuliformes</taxon>
        <taxon>Albulidae</taxon>
        <taxon>Albula</taxon>
    </lineage>
</organism>
<evidence type="ECO:0000313" key="1">
    <source>
        <dbReference type="EMBL" id="KAG9336503.1"/>
    </source>
</evidence>
<evidence type="ECO:0000313" key="2">
    <source>
        <dbReference type="Proteomes" id="UP000824540"/>
    </source>
</evidence>